<dbReference type="AlphaFoldDB" id="A0A7W6NLR6"/>
<dbReference type="EMBL" id="JACIEZ010000011">
    <property type="protein sequence ID" value="MBB4066800.1"/>
    <property type="molecule type" value="Genomic_DNA"/>
</dbReference>
<reference evidence="1 2" key="1">
    <citation type="submission" date="2020-08" db="EMBL/GenBank/DDBJ databases">
        <title>Genomic Encyclopedia of Type Strains, Phase IV (KMG-IV): sequencing the most valuable type-strain genomes for metagenomic binning, comparative biology and taxonomic classification.</title>
        <authorList>
            <person name="Goeker M."/>
        </authorList>
    </citation>
    <scope>NUCLEOTIDE SEQUENCE [LARGE SCALE GENOMIC DNA]</scope>
    <source>
        <strain evidence="1 2">DSM 29853</strain>
    </source>
</reference>
<evidence type="ECO:0000313" key="1">
    <source>
        <dbReference type="EMBL" id="MBB4066800.1"/>
    </source>
</evidence>
<organism evidence="1 2">
    <name type="scientific">Gellertiella hungarica</name>
    <dbReference type="NCBI Taxonomy" id="1572859"/>
    <lineage>
        <taxon>Bacteria</taxon>
        <taxon>Pseudomonadati</taxon>
        <taxon>Pseudomonadota</taxon>
        <taxon>Alphaproteobacteria</taxon>
        <taxon>Hyphomicrobiales</taxon>
        <taxon>Rhizobiaceae</taxon>
        <taxon>Gellertiella</taxon>
    </lineage>
</organism>
<protein>
    <submittedName>
        <fullName evidence="1">Uncharacterized protein</fullName>
    </submittedName>
</protein>
<sequence>MTDGWIEEIAPAAWRWSCDQGETWHFGPKDPRVNASNVRSVEPDIVEPMYSATALSAAHEAGRLEEREALERTLKHIRMRSSFHPDDTEDDLKRQMRHIHSVSDAAIRSREGSP</sequence>
<gene>
    <name evidence="1" type="ORF">GGR23_004018</name>
</gene>
<accession>A0A7W6NLR6</accession>
<comment type="caution">
    <text evidence="1">The sequence shown here is derived from an EMBL/GenBank/DDBJ whole genome shotgun (WGS) entry which is preliminary data.</text>
</comment>
<evidence type="ECO:0000313" key="2">
    <source>
        <dbReference type="Proteomes" id="UP000528286"/>
    </source>
</evidence>
<keyword evidence="2" id="KW-1185">Reference proteome</keyword>
<proteinExistence type="predicted"/>
<dbReference type="Proteomes" id="UP000528286">
    <property type="component" value="Unassembled WGS sequence"/>
</dbReference>
<name>A0A7W6NLR6_9HYPH</name>